<dbReference type="Gene3D" id="3.20.20.150">
    <property type="entry name" value="Divalent-metal-dependent TIM barrel enzymes"/>
    <property type="match status" value="1"/>
</dbReference>
<dbReference type="SUPFAM" id="SSF51658">
    <property type="entry name" value="Xylose isomerase-like"/>
    <property type="match status" value="1"/>
</dbReference>
<dbReference type="PANTHER" id="PTHR12110:SF41">
    <property type="entry name" value="INOSOSE DEHYDRATASE"/>
    <property type="match status" value="1"/>
</dbReference>
<dbReference type="AlphaFoldDB" id="A0A8E6B3C6"/>
<proteinExistence type="predicted"/>
<keyword evidence="2" id="KW-0413">Isomerase</keyword>
<dbReference type="EMBL" id="CP074694">
    <property type="protein sequence ID" value="QVL30572.1"/>
    <property type="molecule type" value="Genomic_DNA"/>
</dbReference>
<protein>
    <submittedName>
        <fullName evidence="2">Sugar phosphate isomerase/epimerase</fullName>
    </submittedName>
</protein>
<dbReference type="PANTHER" id="PTHR12110">
    <property type="entry name" value="HYDROXYPYRUVATE ISOMERASE"/>
    <property type="match status" value="1"/>
</dbReference>
<gene>
    <name evidence="2" type="ORF">KIH39_17150</name>
</gene>
<dbReference type="KEGG" id="tsph:KIH39_17150"/>
<dbReference type="Proteomes" id="UP000676194">
    <property type="component" value="Chromosome"/>
</dbReference>
<evidence type="ECO:0000259" key="1">
    <source>
        <dbReference type="Pfam" id="PF01261"/>
    </source>
</evidence>
<dbReference type="GO" id="GO:0016853">
    <property type="term" value="F:isomerase activity"/>
    <property type="evidence" value="ECO:0007669"/>
    <property type="project" value="UniProtKB-KW"/>
</dbReference>
<evidence type="ECO:0000313" key="2">
    <source>
        <dbReference type="EMBL" id="QVL30572.1"/>
    </source>
</evidence>
<dbReference type="InterPro" id="IPR036237">
    <property type="entry name" value="Xyl_isomerase-like_sf"/>
</dbReference>
<dbReference type="InterPro" id="IPR013022">
    <property type="entry name" value="Xyl_isomerase-like_TIM-brl"/>
</dbReference>
<dbReference type="Pfam" id="PF01261">
    <property type="entry name" value="AP_endonuc_2"/>
    <property type="match status" value="1"/>
</dbReference>
<sequence length="259" mass="28440">MKLGICLESLNFSLRQGLPQISRLGVAGVQVDAYGELAPAKLTSTAKREIGNLLRSNNLQLTALNCPLRRGIDVAADQQPRLEYIRQVMDLSFELGPRIVLVQCPRLPSGPDSPQNPLLNEALRDLAAYGDKTGVRVALEAGFDPADKVVEFLNRFDYGSLGINFDPGNFLLHGHNPAQSILPLQHRLVHFQARDVQIHTVSQAADEVPLGHGNVEWMGIIGALSAIEYKGFLTIKRQPGRASLAEMQNSVSFLRKFVL</sequence>
<accession>A0A8E6B3C6</accession>
<keyword evidence="3" id="KW-1185">Reference proteome</keyword>
<dbReference type="InterPro" id="IPR050312">
    <property type="entry name" value="IolE/XylAMocC-like"/>
</dbReference>
<reference evidence="2" key="1">
    <citation type="submission" date="2021-05" db="EMBL/GenBank/DDBJ databases">
        <title>Complete genome sequence of the cellulolytic planctomycete Telmatocola sphagniphila SP2T and characterization of the first cellulase from planctomycetes.</title>
        <authorList>
            <person name="Rakitin A.L."/>
            <person name="Beletsky A.V."/>
            <person name="Naumoff D.G."/>
            <person name="Kulichevskaya I.S."/>
            <person name="Mardanov A.V."/>
            <person name="Ravin N.V."/>
            <person name="Dedysh S.N."/>
        </authorList>
    </citation>
    <scope>NUCLEOTIDE SEQUENCE</scope>
    <source>
        <strain evidence="2">SP2T</strain>
    </source>
</reference>
<evidence type="ECO:0000313" key="3">
    <source>
        <dbReference type="Proteomes" id="UP000676194"/>
    </source>
</evidence>
<name>A0A8E6B3C6_9BACT</name>
<feature type="domain" description="Xylose isomerase-like TIM barrel" evidence="1">
    <location>
        <begin position="20"/>
        <end position="256"/>
    </location>
</feature>
<organism evidence="2 3">
    <name type="scientific">Telmatocola sphagniphila</name>
    <dbReference type="NCBI Taxonomy" id="1123043"/>
    <lineage>
        <taxon>Bacteria</taxon>
        <taxon>Pseudomonadati</taxon>
        <taxon>Planctomycetota</taxon>
        <taxon>Planctomycetia</taxon>
        <taxon>Gemmatales</taxon>
        <taxon>Gemmataceae</taxon>
    </lineage>
</organism>